<keyword evidence="6" id="KW-0503">Monooxygenase</keyword>
<gene>
    <name evidence="7" type="primary">ABSGL_05523.1 scaffold 7169</name>
</gene>
<evidence type="ECO:0000313" key="7">
    <source>
        <dbReference type="EMBL" id="SAL99869.1"/>
    </source>
</evidence>
<organism evidence="7">
    <name type="scientific">Absidia glauca</name>
    <name type="common">Pin mould</name>
    <dbReference type="NCBI Taxonomy" id="4829"/>
    <lineage>
        <taxon>Eukaryota</taxon>
        <taxon>Fungi</taxon>
        <taxon>Fungi incertae sedis</taxon>
        <taxon>Mucoromycota</taxon>
        <taxon>Mucoromycotina</taxon>
        <taxon>Mucoromycetes</taxon>
        <taxon>Mucorales</taxon>
        <taxon>Cunninghamellaceae</taxon>
        <taxon>Absidia</taxon>
    </lineage>
</organism>
<evidence type="ECO:0000256" key="3">
    <source>
        <dbReference type="ARBA" id="ARBA00023002"/>
    </source>
</evidence>
<evidence type="ECO:0000256" key="6">
    <source>
        <dbReference type="RuleBase" id="RU000461"/>
    </source>
</evidence>
<dbReference type="PRINTS" id="PR00463">
    <property type="entry name" value="EP450I"/>
</dbReference>
<dbReference type="AlphaFoldDB" id="A0A168N5N9"/>
<keyword evidence="4 5" id="KW-0408">Iron</keyword>
<dbReference type="OMA" id="MGTRVNS"/>
<proteinExistence type="inferred from homology"/>
<protein>
    <recommendedName>
        <fullName evidence="9">Cytochrome P450</fullName>
    </recommendedName>
</protein>
<dbReference type="EMBL" id="LT553030">
    <property type="protein sequence ID" value="SAL99869.1"/>
    <property type="molecule type" value="Genomic_DNA"/>
</dbReference>
<keyword evidence="3 6" id="KW-0560">Oxidoreductase</keyword>
<dbReference type="Gene3D" id="1.10.630.10">
    <property type="entry name" value="Cytochrome P450"/>
    <property type="match status" value="1"/>
</dbReference>
<dbReference type="GO" id="GO:0020037">
    <property type="term" value="F:heme binding"/>
    <property type="evidence" value="ECO:0007669"/>
    <property type="project" value="InterPro"/>
</dbReference>
<dbReference type="Proteomes" id="UP000078561">
    <property type="component" value="Unassembled WGS sequence"/>
</dbReference>
<name>A0A168N5N9_ABSGL</name>
<comment type="similarity">
    <text evidence="1 6">Belongs to the cytochrome P450 family.</text>
</comment>
<evidence type="ECO:0000256" key="2">
    <source>
        <dbReference type="ARBA" id="ARBA00022723"/>
    </source>
</evidence>
<evidence type="ECO:0000256" key="5">
    <source>
        <dbReference type="PIRSR" id="PIRSR602401-1"/>
    </source>
</evidence>
<dbReference type="InterPro" id="IPR002401">
    <property type="entry name" value="Cyt_P450_E_grp-I"/>
</dbReference>
<evidence type="ECO:0000313" key="8">
    <source>
        <dbReference type="Proteomes" id="UP000078561"/>
    </source>
</evidence>
<dbReference type="PRINTS" id="PR00385">
    <property type="entry name" value="P450"/>
</dbReference>
<dbReference type="SUPFAM" id="SSF48264">
    <property type="entry name" value="Cytochrome P450"/>
    <property type="match status" value="1"/>
</dbReference>
<sequence>MTSVSSISMATVGKAAIATIAGLAAYYNDRAIFDENRDMPTYPGQPLVGNLPMLIQYKDKIHDLFLETYHKHDALTITFSVLGVPRQILTLDPQNVEHVLKSNFENYIKGPDFHGAMNDLFGNGIFNANGDEWKYQRKTASHIFNVKNFRDQFTDVFVEQIHYMTDTIWDKAVETQAPVDFHDIMFKFTLDSFILLGFGVHLNALGTTGNVPFAESFDEAQRTTFQRFITPGWSITELLTQLSQPWKTSMNGHLRVVDGFARQVTEQRREQLKNGEVHKDLLSRFMNATNAQGEPLTNDELRDIVLNFVIAGRDTTAQALSWTFYMLMSHPRVEAKLLDEINATITDDTLADSTMLYEKIKDMKYAHAVFYEVLRHYPSVPLNQKFALEDDVLPDGTAIQKGDYILWCPYAQGRVEAIWGADAKQFKPERWINENGELRRESQGKWPAFHGGPRTCLGQHLATLEALVAIIFLIRKYKFSLVPGQDITYQVSLTLPMKNGMKVMVEKR</sequence>
<evidence type="ECO:0000256" key="1">
    <source>
        <dbReference type="ARBA" id="ARBA00010617"/>
    </source>
</evidence>
<dbReference type="Pfam" id="PF00067">
    <property type="entry name" value="p450"/>
    <property type="match status" value="1"/>
</dbReference>
<dbReference type="PANTHER" id="PTHR24296">
    <property type="entry name" value="CYTOCHROME P450"/>
    <property type="match status" value="1"/>
</dbReference>
<keyword evidence="2 5" id="KW-0479">Metal-binding</keyword>
<comment type="cofactor">
    <cofactor evidence="5">
        <name>heme</name>
        <dbReference type="ChEBI" id="CHEBI:30413"/>
    </cofactor>
</comment>
<dbReference type="GO" id="GO:0004497">
    <property type="term" value="F:monooxygenase activity"/>
    <property type="evidence" value="ECO:0007669"/>
    <property type="project" value="UniProtKB-KW"/>
</dbReference>
<keyword evidence="8" id="KW-1185">Reference proteome</keyword>
<feature type="binding site" description="axial binding residue" evidence="5">
    <location>
        <position position="456"/>
    </location>
    <ligand>
        <name>heme</name>
        <dbReference type="ChEBI" id="CHEBI:30413"/>
    </ligand>
    <ligandPart>
        <name>Fe</name>
        <dbReference type="ChEBI" id="CHEBI:18248"/>
    </ligandPart>
</feature>
<dbReference type="OrthoDB" id="1470350at2759"/>
<evidence type="ECO:0008006" key="9">
    <source>
        <dbReference type="Google" id="ProtNLM"/>
    </source>
</evidence>
<dbReference type="InParanoid" id="A0A168N5N9"/>
<dbReference type="InterPro" id="IPR001128">
    <property type="entry name" value="Cyt_P450"/>
</dbReference>
<dbReference type="InterPro" id="IPR036396">
    <property type="entry name" value="Cyt_P450_sf"/>
</dbReference>
<dbReference type="GO" id="GO:0016705">
    <property type="term" value="F:oxidoreductase activity, acting on paired donors, with incorporation or reduction of molecular oxygen"/>
    <property type="evidence" value="ECO:0007669"/>
    <property type="project" value="InterPro"/>
</dbReference>
<accession>A0A168N5N9</accession>
<dbReference type="CDD" id="cd11064">
    <property type="entry name" value="CYP86A"/>
    <property type="match status" value="1"/>
</dbReference>
<dbReference type="GO" id="GO:0005506">
    <property type="term" value="F:iron ion binding"/>
    <property type="evidence" value="ECO:0007669"/>
    <property type="project" value="InterPro"/>
</dbReference>
<dbReference type="InterPro" id="IPR017972">
    <property type="entry name" value="Cyt_P450_CS"/>
</dbReference>
<dbReference type="GO" id="GO:0006629">
    <property type="term" value="P:lipid metabolic process"/>
    <property type="evidence" value="ECO:0007669"/>
    <property type="project" value="UniProtKB-ARBA"/>
</dbReference>
<reference evidence="7" key="1">
    <citation type="submission" date="2016-04" db="EMBL/GenBank/DDBJ databases">
        <authorList>
            <person name="Evans L.H."/>
            <person name="Alamgir A."/>
            <person name="Owens N."/>
            <person name="Weber N.D."/>
            <person name="Virtaneva K."/>
            <person name="Barbian K."/>
            <person name="Babar A."/>
            <person name="Rosenke K."/>
        </authorList>
    </citation>
    <scope>NUCLEOTIDE SEQUENCE [LARGE SCALE GENOMIC DNA]</scope>
    <source>
        <strain evidence="7">CBS 101.48</strain>
    </source>
</reference>
<dbReference type="STRING" id="4829.A0A168N5N9"/>
<evidence type="ECO:0000256" key="4">
    <source>
        <dbReference type="ARBA" id="ARBA00023004"/>
    </source>
</evidence>
<keyword evidence="5 6" id="KW-0349">Heme</keyword>
<dbReference type="PROSITE" id="PS00086">
    <property type="entry name" value="CYTOCHROME_P450"/>
    <property type="match status" value="1"/>
</dbReference>